<dbReference type="EMBL" id="JAJHJB010000002">
    <property type="protein sequence ID" value="MCC5464093.1"/>
    <property type="molecule type" value="Genomic_DNA"/>
</dbReference>
<keyword evidence="4" id="KW-0067">ATP-binding</keyword>
<organism evidence="7 8">
    <name type="scientific">Pelosinus baikalensis</name>
    <dbReference type="NCBI Taxonomy" id="2892015"/>
    <lineage>
        <taxon>Bacteria</taxon>
        <taxon>Bacillati</taxon>
        <taxon>Bacillota</taxon>
        <taxon>Negativicutes</taxon>
        <taxon>Selenomonadales</taxon>
        <taxon>Sporomusaceae</taxon>
        <taxon>Pelosinus</taxon>
    </lineage>
</organism>
<evidence type="ECO:0000313" key="8">
    <source>
        <dbReference type="Proteomes" id="UP001165492"/>
    </source>
</evidence>
<evidence type="ECO:0000256" key="1">
    <source>
        <dbReference type="ARBA" id="ARBA00022679"/>
    </source>
</evidence>
<reference evidence="7" key="1">
    <citation type="submission" date="2021-11" db="EMBL/GenBank/DDBJ databases">
        <title>Description of a new species Pelosinus isolated from the bottom sediments of Lake Baikal.</title>
        <authorList>
            <person name="Zakharyuk A."/>
        </authorList>
    </citation>
    <scope>NUCLEOTIDE SEQUENCE</scope>
    <source>
        <strain evidence="7">Bkl1</strain>
    </source>
</reference>
<dbReference type="SUPFAM" id="SSF52540">
    <property type="entry name" value="P-loop containing nucleoside triphosphate hydrolases"/>
    <property type="match status" value="1"/>
</dbReference>
<keyword evidence="2" id="KW-0547">Nucleotide-binding</keyword>
<feature type="domain" description="AAA" evidence="6">
    <location>
        <begin position="50"/>
        <end position="187"/>
    </location>
</feature>
<comment type="caution">
    <text evidence="7">The sequence shown here is derived from an EMBL/GenBank/DDBJ whole genome shotgun (WGS) entry which is preliminary data.</text>
</comment>
<dbReference type="Pfam" id="PF13614">
    <property type="entry name" value="AAA_31"/>
    <property type="match status" value="1"/>
</dbReference>
<proteinExistence type="predicted"/>
<evidence type="ECO:0000256" key="4">
    <source>
        <dbReference type="ARBA" id="ARBA00022840"/>
    </source>
</evidence>
<keyword evidence="3 7" id="KW-0418">Kinase</keyword>
<evidence type="ECO:0000313" key="7">
    <source>
        <dbReference type="EMBL" id="MCC5464093.1"/>
    </source>
</evidence>
<accession>A0ABS8HPB6</accession>
<dbReference type="CDD" id="cd05387">
    <property type="entry name" value="BY-kinase"/>
    <property type="match status" value="1"/>
</dbReference>
<dbReference type="InterPro" id="IPR025669">
    <property type="entry name" value="AAA_dom"/>
</dbReference>
<keyword evidence="8" id="KW-1185">Reference proteome</keyword>
<keyword evidence="5" id="KW-0829">Tyrosine-protein kinase</keyword>
<dbReference type="InterPro" id="IPR027417">
    <property type="entry name" value="P-loop_NTPase"/>
</dbReference>
<evidence type="ECO:0000256" key="3">
    <source>
        <dbReference type="ARBA" id="ARBA00022777"/>
    </source>
</evidence>
<dbReference type="NCBIfam" id="TIGR01007">
    <property type="entry name" value="eps_fam"/>
    <property type="match status" value="1"/>
</dbReference>
<evidence type="ECO:0000259" key="6">
    <source>
        <dbReference type="Pfam" id="PF13614"/>
    </source>
</evidence>
<dbReference type="GO" id="GO:0016301">
    <property type="term" value="F:kinase activity"/>
    <property type="evidence" value="ECO:0007669"/>
    <property type="project" value="UniProtKB-KW"/>
</dbReference>
<evidence type="ECO:0000256" key="5">
    <source>
        <dbReference type="ARBA" id="ARBA00023137"/>
    </source>
</evidence>
<dbReference type="InterPro" id="IPR050445">
    <property type="entry name" value="Bact_polysacc_biosynth/exp"/>
</dbReference>
<gene>
    <name evidence="7" type="ORF">LMF89_01795</name>
</gene>
<dbReference type="Gene3D" id="3.40.50.300">
    <property type="entry name" value="P-loop containing nucleotide triphosphate hydrolases"/>
    <property type="match status" value="1"/>
</dbReference>
<dbReference type="InterPro" id="IPR005702">
    <property type="entry name" value="Wzc-like_C"/>
</dbReference>
<dbReference type="PANTHER" id="PTHR32309:SF31">
    <property type="entry name" value="CAPSULAR EXOPOLYSACCHARIDE FAMILY"/>
    <property type="match status" value="1"/>
</dbReference>
<name>A0ABS8HPB6_9FIRM</name>
<protein>
    <submittedName>
        <fullName evidence="7">CpsD/CapB family tyrosine-protein kinase</fullName>
    </submittedName>
</protein>
<sequence length="226" mass="24906">MLILNQHILKDREQSPLSEAFRNIRANLLRIQEEDGSKVFVFTGFCATNGCTMTAANTAVILAYAGKRVVLVEADLRSPILHQVFGCQDIGITNIVNGTKTLPEVLKESSIPGMSILPSGPLIINRPQTFLSDPTVKEVWTTLREEFDYVIINTSPILFHSNKVSSDACILASRADGIFIVIDAEMVKVKAAQLGMELLKGTKTKILGTILNNVKDDSQFMYYTSL</sequence>
<dbReference type="PANTHER" id="PTHR32309">
    <property type="entry name" value="TYROSINE-PROTEIN KINASE"/>
    <property type="match status" value="1"/>
</dbReference>
<dbReference type="RefSeq" id="WP_229533614.1">
    <property type="nucleotide sequence ID" value="NZ_JAJHJB010000002.1"/>
</dbReference>
<evidence type="ECO:0000256" key="2">
    <source>
        <dbReference type="ARBA" id="ARBA00022741"/>
    </source>
</evidence>
<dbReference type="Proteomes" id="UP001165492">
    <property type="component" value="Unassembled WGS sequence"/>
</dbReference>
<keyword evidence="1" id="KW-0808">Transferase</keyword>